<dbReference type="AlphaFoldDB" id="A0A8A4TRN1"/>
<dbReference type="InterPro" id="IPR001345">
    <property type="entry name" value="PG/BPGM_mutase_AS"/>
</dbReference>
<evidence type="ECO:0000313" key="6">
    <source>
        <dbReference type="Proteomes" id="UP000663929"/>
    </source>
</evidence>
<keyword evidence="6" id="KW-1185">Reference proteome</keyword>
<dbReference type="Gene3D" id="3.40.50.1240">
    <property type="entry name" value="Phosphoglycerate mutase-like"/>
    <property type="match status" value="1"/>
</dbReference>
<evidence type="ECO:0000256" key="3">
    <source>
        <dbReference type="PIRSR" id="PIRSR613078-1"/>
    </source>
</evidence>
<dbReference type="InterPro" id="IPR050275">
    <property type="entry name" value="PGM_Phosphatase"/>
</dbReference>
<organism evidence="5 6">
    <name type="scientific">Sulfidibacter corallicola</name>
    <dbReference type="NCBI Taxonomy" id="2818388"/>
    <lineage>
        <taxon>Bacteria</taxon>
        <taxon>Pseudomonadati</taxon>
        <taxon>Acidobacteriota</taxon>
        <taxon>Holophagae</taxon>
        <taxon>Acanthopleuribacterales</taxon>
        <taxon>Acanthopleuribacteraceae</taxon>
        <taxon>Sulfidibacter</taxon>
    </lineage>
</organism>
<dbReference type="CDD" id="cd07067">
    <property type="entry name" value="HP_PGM_like"/>
    <property type="match status" value="1"/>
</dbReference>
<dbReference type="InterPro" id="IPR029033">
    <property type="entry name" value="His_PPase_superfam"/>
</dbReference>
<dbReference type="SUPFAM" id="SSF53254">
    <property type="entry name" value="Phosphoglycerate mutase-like"/>
    <property type="match status" value="1"/>
</dbReference>
<name>A0A8A4TRN1_SULCO</name>
<reference evidence="5" key="1">
    <citation type="submission" date="2021-03" db="EMBL/GenBank/DDBJ databases">
        <title>Acanthopleuribacteraceae sp. M133.</title>
        <authorList>
            <person name="Wang G."/>
        </authorList>
    </citation>
    <scope>NUCLEOTIDE SEQUENCE</scope>
    <source>
        <strain evidence="5">M133</strain>
    </source>
</reference>
<dbReference type="KEGG" id="scor:J3U87_09090"/>
<dbReference type="Proteomes" id="UP000663929">
    <property type="component" value="Chromosome"/>
</dbReference>
<evidence type="ECO:0000256" key="1">
    <source>
        <dbReference type="ARBA" id="ARBA00023152"/>
    </source>
</evidence>
<dbReference type="PROSITE" id="PS00175">
    <property type="entry name" value="PG_MUTASE"/>
    <property type="match status" value="1"/>
</dbReference>
<dbReference type="InterPro" id="IPR013078">
    <property type="entry name" value="His_Pase_superF_clade-1"/>
</dbReference>
<dbReference type="SMART" id="SM00855">
    <property type="entry name" value="PGAM"/>
    <property type="match status" value="1"/>
</dbReference>
<evidence type="ECO:0000256" key="2">
    <source>
        <dbReference type="ARBA" id="ARBA00023235"/>
    </source>
</evidence>
<sequence length="207" mass="23454">MKELSLTLRLLLIRHGQAEGNRQGVFMGHRDDPLTEQGRAQALRLADRLCAHGVERVDRWYSSPLRRASNTAEIVASAMGATVHLEERLKEQDFGDWDGLTLPELMARFPSDYRAWRRDGSTQPPTGGESLESVGERVWSFYRELRTMRPEGETIALVGHAGNLQALLCRLFQIPLRSIWPFRLQNGSLTQIDVVEELPVLTHLSVI</sequence>
<accession>A0A8A4TRN1</accession>
<dbReference type="Pfam" id="PF00300">
    <property type="entry name" value="His_Phos_1"/>
    <property type="match status" value="1"/>
</dbReference>
<dbReference type="GO" id="GO:0005737">
    <property type="term" value="C:cytoplasm"/>
    <property type="evidence" value="ECO:0007669"/>
    <property type="project" value="TreeGrafter"/>
</dbReference>
<evidence type="ECO:0000313" key="5">
    <source>
        <dbReference type="EMBL" id="QTD52616.1"/>
    </source>
</evidence>
<dbReference type="PANTHER" id="PTHR48100">
    <property type="entry name" value="BROAD-SPECIFICITY PHOSPHATASE YOR283W-RELATED"/>
    <property type="match status" value="1"/>
</dbReference>
<feature type="binding site" evidence="4">
    <location>
        <begin position="14"/>
        <end position="21"/>
    </location>
    <ligand>
        <name>substrate</name>
    </ligand>
</feature>
<gene>
    <name evidence="5" type="ORF">J3U87_09090</name>
</gene>
<proteinExistence type="predicted"/>
<evidence type="ECO:0000256" key="4">
    <source>
        <dbReference type="PIRSR" id="PIRSR613078-2"/>
    </source>
</evidence>
<keyword evidence="1" id="KW-0324">Glycolysis</keyword>
<dbReference type="PANTHER" id="PTHR48100:SF1">
    <property type="entry name" value="HISTIDINE PHOSPHATASE FAMILY PROTEIN-RELATED"/>
    <property type="match status" value="1"/>
</dbReference>
<dbReference type="GO" id="GO:0016791">
    <property type="term" value="F:phosphatase activity"/>
    <property type="evidence" value="ECO:0007669"/>
    <property type="project" value="TreeGrafter"/>
</dbReference>
<protein>
    <submittedName>
        <fullName evidence="5">Histidine phosphatase family protein</fullName>
    </submittedName>
</protein>
<feature type="binding site" evidence="4">
    <location>
        <begin position="117"/>
        <end position="118"/>
    </location>
    <ligand>
        <name>substrate</name>
    </ligand>
</feature>
<feature type="binding site" evidence="4">
    <location>
        <position position="67"/>
    </location>
    <ligand>
        <name>substrate</name>
    </ligand>
</feature>
<keyword evidence="2" id="KW-0413">Isomerase</keyword>
<dbReference type="RefSeq" id="WP_237382720.1">
    <property type="nucleotide sequence ID" value="NZ_CP071793.1"/>
</dbReference>
<dbReference type="EMBL" id="CP071793">
    <property type="protein sequence ID" value="QTD52616.1"/>
    <property type="molecule type" value="Genomic_DNA"/>
</dbReference>
<feature type="active site" description="Proton donor/acceptor" evidence="3">
    <location>
        <position position="91"/>
    </location>
</feature>
<feature type="active site" description="Tele-phosphohistidine intermediate" evidence="3">
    <location>
        <position position="15"/>
    </location>
</feature>